<gene>
    <name evidence="4" type="ORF">ESA94_05340</name>
</gene>
<evidence type="ECO:0000256" key="3">
    <source>
        <dbReference type="SAM" id="Coils"/>
    </source>
</evidence>
<keyword evidence="3" id="KW-0175">Coiled coil</keyword>
<keyword evidence="5" id="KW-1185">Reference proteome</keyword>
<evidence type="ECO:0000313" key="5">
    <source>
        <dbReference type="Proteomes" id="UP000290204"/>
    </source>
</evidence>
<dbReference type="SMART" id="SM00935">
    <property type="entry name" value="OmpH"/>
    <property type="match status" value="1"/>
</dbReference>
<dbReference type="Proteomes" id="UP000290204">
    <property type="component" value="Unassembled WGS sequence"/>
</dbReference>
<dbReference type="OrthoDB" id="1493259at2"/>
<comment type="similarity">
    <text evidence="1">Belongs to the Skp family.</text>
</comment>
<proteinExistence type="inferred from homology"/>
<dbReference type="GO" id="GO:0050821">
    <property type="term" value="P:protein stabilization"/>
    <property type="evidence" value="ECO:0007669"/>
    <property type="project" value="TreeGrafter"/>
</dbReference>
<name>A0A4Q1CMY6_9BACT</name>
<comment type="caution">
    <text evidence="4">The sequence shown here is derived from an EMBL/GenBank/DDBJ whole genome shotgun (WGS) entry which is preliminary data.</text>
</comment>
<evidence type="ECO:0000313" key="4">
    <source>
        <dbReference type="EMBL" id="RXK62433.1"/>
    </source>
</evidence>
<dbReference type="Pfam" id="PF03938">
    <property type="entry name" value="OmpH"/>
    <property type="match status" value="1"/>
</dbReference>
<dbReference type="PANTHER" id="PTHR35089">
    <property type="entry name" value="CHAPERONE PROTEIN SKP"/>
    <property type="match status" value="1"/>
</dbReference>
<organism evidence="4 5">
    <name type="scientific">Lacibacter luteus</name>
    <dbReference type="NCBI Taxonomy" id="2508719"/>
    <lineage>
        <taxon>Bacteria</taxon>
        <taxon>Pseudomonadati</taxon>
        <taxon>Bacteroidota</taxon>
        <taxon>Chitinophagia</taxon>
        <taxon>Chitinophagales</taxon>
        <taxon>Chitinophagaceae</taxon>
        <taxon>Lacibacter</taxon>
    </lineage>
</organism>
<dbReference type="EMBL" id="SDHW01000001">
    <property type="protein sequence ID" value="RXK62433.1"/>
    <property type="molecule type" value="Genomic_DNA"/>
</dbReference>
<dbReference type="InterPro" id="IPR005632">
    <property type="entry name" value="Chaperone_Skp"/>
</dbReference>
<feature type="coiled-coil region" evidence="3">
    <location>
        <begin position="58"/>
        <end position="92"/>
    </location>
</feature>
<evidence type="ECO:0000256" key="1">
    <source>
        <dbReference type="ARBA" id="ARBA00009091"/>
    </source>
</evidence>
<protein>
    <submittedName>
        <fullName evidence="4">OmpH family outer membrane protein</fullName>
    </submittedName>
</protein>
<evidence type="ECO:0000256" key="2">
    <source>
        <dbReference type="ARBA" id="ARBA00022729"/>
    </source>
</evidence>
<keyword evidence="2" id="KW-0732">Signal</keyword>
<dbReference type="SUPFAM" id="SSF111384">
    <property type="entry name" value="OmpH-like"/>
    <property type="match status" value="1"/>
</dbReference>
<dbReference type="GO" id="GO:0051082">
    <property type="term" value="F:unfolded protein binding"/>
    <property type="evidence" value="ECO:0007669"/>
    <property type="project" value="InterPro"/>
</dbReference>
<dbReference type="Gene3D" id="3.30.910.20">
    <property type="entry name" value="Skp domain"/>
    <property type="match status" value="1"/>
</dbReference>
<dbReference type="GO" id="GO:0005829">
    <property type="term" value="C:cytosol"/>
    <property type="evidence" value="ECO:0007669"/>
    <property type="project" value="TreeGrafter"/>
</dbReference>
<sequence length="205" mass="23930">MKSLQSILLWVLLAAVAVLYVLHFSAGKKATEPKASTVVKDSAGAELPQHIKVAYIDLDTVQKYYEFFKLKNEELEREKNRYDNQIQGDLNKLERDRVEFLKKGQAITQVEAERFQQEYQTRYQQIGQRQQSMQGQHLENQSRAIEEIQKKINEYLKDYNKAGKYNFIFSTQEGNPTLYYKDTAFNITTEVVKGLNDAYKLSKKQ</sequence>
<dbReference type="RefSeq" id="WP_129129804.1">
    <property type="nucleotide sequence ID" value="NZ_SDHW01000001.1"/>
</dbReference>
<dbReference type="InterPro" id="IPR024930">
    <property type="entry name" value="Skp_dom_sf"/>
</dbReference>
<dbReference type="PANTHER" id="PTHR35089:SF1">
    <property type="entry name" value="CHAPERONE PROTEIN SKP"/>
    <property type="match status" value="1"/>
</dbReference>
<reference evidence="4 5" key="1">
    <citation type="submission" date="2019-01" db="EMBL/GenBank/DDBJ databases">
        <title>Lacibacter sp. strain TTM-7.</title>
        <authorList>
            <person name="Chen W.-M."/>
        </authorList>
    </citation>
    <scope>NUCLEOTIDE SEQUENCE [LARGE SCALE GENOMIC DNA]</scope>
    <source>
        <strain evidence="4 5">TTM-7</strain>
    </source>
</reference>
<accession>A0A4Q1CMY6</accession>
<dbReference type="AlphaFoldDB" id="A0A4Q1CMY6"/>